<feature type="domain" description="AB hydrolase-1" evidence="1">
    <location>
        <begin position="28"/>
        <end position="283"/>
    </location>
</feature>
<evidence type="ECO:0000313" key="3">
    <source>
        <dbReference type="Proteomes" id="UP000767854"/>
    </source>
</evidence>
<accession>A0ABS2MRL7</accession>
<keyword evidence="3" id="KW-1185">Reference proteome</keyword>
<dbReference type="Gene3D" id="3.40.50.1820">
    <property type="entry name" value="alpha/beta hydrolase"/>
    <property type="match status" value="1"/>
</dbReference>
<sequence>MREFEFKKININDEVLAYREGGTGSRNLLLIHGNMSSSLHFDFLMDALYDTFKIYAVDLRGFGHSSYHERFDGLEALSEDLEIFVDKLRLKDLELVGWSTGGGIALQFAADNPELTRRVVLLESVGITGYPIFKKDASGQPILTELAMTKEEIESDPIQVAPVLDAIKRGDSEFYKNLWNAAIYTAGNTPDPEDYNRYIDEMLLQRNLVDIDYALTRFNMSDTHNGYVQGSGDIHKVKCPVTIVQGDKDVVVPMAMAQGINEALKDNSKLIILENSGHNPMVDSFDQVVSIIKEF</sequence>
<organism evidence="2 3">
    <name type="scientific">Fusibacter tunisiensis</name>
    <dbReference type="NCBI Taxonomy" id="1008308"/>
    <lineage>
        <taxon>Bacteria</taxon>
        <taxon>Bacillati</taxon>
        <taxon>Bacillota</taxon>
        <taxon>Clostridia</taxon>
        <taxon>Eubacteriales</taxon>
        <taxon>Eubacteriales Family XII. Incertae Sedis</taxon>
        <taxon>Fusibacter</taxon>
    </lineage>
</organism>
<dbReference type="Proteomes" id="UP000767854">
    <property type="component" value="Unassembled WGS sequence"/>
</dbReference>
<dbReference type="Pfam" id="PF00561">
    <property type="entry name" value="Abhydrolase_1"/>
    <property type="match status" value="1"/>
</dbReference>
<dbReference type="InterPro" id="IPR050266">
    <property type="entry name" value="AB_hydrolase_sf"/>
</dbReference>
<dbReference type="PANTHER" id="PTHR43798:SF33">
    <property type="entry name" value="HYDROLASE, PUTATIVE (AFU_ORTHOLOGUE AFUA_2G14860)-RELATED"/>
    <property type="match status" value="1"/>
</dbReference>
<evidence type="ECO:0000259" key="1">
    <source>
        <dbReference type="Pfam" id="PF00561"/>
    </source>
</evidence>
<dbReference type="InterPro" id="IPR029058">
    <property type="entry name" value="AB_hydrolase_fold"/>
</dbReference>
<protein>
    <submittedName>
        <fullName evidence="2">Pimeloyl-ACP methyl ester carboxylesterase</fullName>
    </submittedName>
</protein>
<comment type="caution">
    <text evidence="2">The sequence shown here is derived from an EMBL/GenBank/DDBJ whole genome shotgun (WGS) entry which is preliminary data.</text>
</comment>
<dbReference type="PRINTS" id="PR00111">
    <property type="entry name" value="ABHYDROLASE"/>
</dbReference>
<proteinExistence type="predicted"/>
<dbReference type="InterPro" id="IPR000073">
    <property type="entry name" value="AB_hydrolase_1"/>
</dbReference>
<dbReference type="PANTHER" id="PTHR43798">
    <property type="entry name" value="MONOACYLGLYCEROL LIPASE"/>
    <property type="match status" value="1"/>
</dbReference>
<dbReference type="EMBL" id="JAFBDT010000011">
    <property type="protein sequence ID" value="MBM7562021.1"/>
    <property type="molecule type" value="Genomic_DNA"/>
</dbReference>
<gene>
    <name evidence="2" type="ORF">JOC49_001564</name>
</gene>
<evidence type="ECO:0000313" key="2">
    <source>
        <dbReference type="EMBL" id="MBM7562021.1"/>
    </source>
</evidence>
<dbReference type="SUPFAM" id="SSF53474">
    <property type="entry name" value="alpha/beta-Hydrolases"/>
    <property type="match status" value="1"/>
</dbReference>
<dbReference type="RefSeq" id="WP_341534666.1">
    <property type="nucleotide sequence ID" value="NZ_JAFBDT010000011.1"/>
</dbReference>
<name>A0ABS2MRL7_9FIRM</name>
<reference evidence="2 3" key="1">
    <citation type="submission" date="2021-01" db="EMBL/GenBank/DDBJ databases">
        <title>Genomic Encyclopedia of Type Strains, Phase IV (KMG-IV): sequencing the most valuable type-strain genomes for metagenomic binning, comparative biology and taxonomic classification.</title>
        <authorList>
            <person name="Goeker M."/>
        </authorList>
    </citation>
    <scope>NUCLEOTIDE SEQUENCE [LARGE SCALE GENOMIC DNA]</scope>
    <source>
        <strain evidence="2 3">DSM 24436</strain>
    </source>
</reference>